<dbReference type="Proteomes" id="UP000293380">
    <property type="component" value="Unassembled WGS sequence"/>
</dbReference>
<keyword evidence="1" id="KW-0472">Membrane</keyword>
<name>A0A4Q9ETI3_9GAMM</name>
<sequence>MIDIIKRNFDKVIISKKIISYVLCYFSLGPLIGFFIGFPVFLLWDSYPHYHISFSSLSPRYIIFGFIIVFIYTALPASLTGFFAAISKKSSLVIGCVGGGLSLLQGAILCQERGAALIFILTMLSICGFIASFSVYWIMKFSTRFFSRSSEAAQSDKNS</sequence>
<keyword evidence="1" id="KW-0812">Transmembrane</keyword>
<feature type="transmembrane region" description="Helical" evidence="1">
    <location>
        <begin position="115"/>
        <end position="139"/>
    </location>
</feature>
<dbReference type="AlphaFoldDB" id="A0A4Q9ETI3"/>
<evidence type="ECO:0000313" key="2">
    <source>
        <dbReference type="EMBL" id="TBM31444.1"/>
    </source>
</evidence>
<feature type="transmembrane region" description="Helical" evidence="1">
    <location>
        <begin position="61"/>
        <end position="85"/>
    </location>
</feature>
<feature type="transmembrane region" description="Helical" evidence="1">
    <location>
        <begin position="92"/>
        <end position="109"/>
    </location>
</feature>
<proteinExistence type="predicted"/>
<evidence type="ECO:0000256" key="1">
    <source>
        <dbReference type="SAM" id="Phobius"/>
    </source>
</evidence>
<evidence type="ECO:0000313" key="3">
    <source>
        <dbReference type="Proteomes" id="UP000293380"/>
    </source>
</evidence>
<reference evidence="2 3" key="1">
    <citation type="submission" date="2019-02" db="EMBL/GenBank/DDBJ databases">
        <title>Comparative genomic analysis of the Hafnia genus genomes.</title>
        <authorList>
            <person name="Zhiqiu Y."/>
            <person name="Chao Y."/>
            <person name="Yuhui D."/>
            <person name="Di H."/>
            <person name="Bin L."/>
        </authorList>
    </citation>
    <scope>NUCLEOTIDE SEQUENCE [LARGE SCALE GENOMIC DNA]</scope>
    <source>
        <strain evidence="2 3">PCM_1194</strain>
    </source>
</reference>
<protein>
    <submittedName>
        <fullName evidence="2">Uncharacterized protein</fullName>
    </submittedName>
</protein>
<feature type="transmembrane region" description="Helical" evidence="1">
    <location>
        <begin position="21"/>
        <end position="41"/>
    </location>
</feature>
<dbReference type="EMBL" id="SITD01000027">
    <property type="protein sequence ID" value="TBM31444.1"/>
    <property type="molecule type" value="Genomic_DNA"/>
</dbReference>
<comment type="caution">
    <text evidence="2">The sequence shown here is derived from an EMBL/GenBank/DDBJ whole genome shotgun (WGS) entry which is preliminary data.</text>
</comment>
<gene>
    <name evidence="2" type="ORF">EYY89_02875</name>
</gene>
<accession>A0A4Q9ETI3</accession>
<organism evidence="2 3">
    <name type="scientific">Hafnia paralvei</name>
    <dbReference type="NCBI Taxonomy" id="546367"/>
    <lineage>
        <taxon>Bacteria</taxon>
        <taxon>Pseudomonadati</taxon>
        <taxon>Pseudomonadota</taxon>
        <taxon>Gammaproteobacteria</taxon>
        <taxon>Enterobacterales</taxon>
        <taxon>Hafniaceae</taxon>
        <taxon>Hafnia</taxon>
    </lineage>
</organism>
<keyword evidence="1" id="KW-1133">Transmembrane helix</keyword>
<dbReference type="RefSeq" id="WP_130958969.1">
    <property type="nucleotide sequence ID" value="NZ_SITD01000027.1"/>
</dbReference>